<evidence type="ECO:0000256" key="4">
    <source>
        <dbReference type="ARBA" id="ARBA00022679"/>
    </source>
</evidence>
<feature type="transmembrane region" description="Helical" evidence="8">
    <location>
        <begin position="245"/>
        <end position="264"/>
    </location>
</feature>
<feature type="transmembrane region" description="Helical" evidence="8">
    <location>
        <begin position="121"/>
        <end position="140"/>
    </location>
</feature>
<evidence type="ECO:0000256" key="2">
    <source>
        <dbReference type="ARBA" id="ARBA00022428"/>
    </source>
</evidence>
<reference evidence="10 11" key="1">
    <citation type="submission" date="2007-03" db="EMBL/GenBank/DDBJ databases">
        <title>Complete sequence of Desulfotomaculum reducens MI-1.</title>
        <authorList>
            <consortium name="US DOE Joint Genome Institute"/>
            <person name="Copeland A."/>
            <person name="Lucas S."/>
            <person name="Lapidus A."/>
            <person name="Barry K."/>
            <person name="Detter J.C."/>
            <person name="Glavina del Rio T."/>
            <person name="Hammon N."/>
            <person name="Israni S."/>
            <person name="Dalin E."/>
            <person name="Tice H."/>
            <person name="Pitluck S."/>
            <person name="Sims D."/>
            <person name="Brettin T."/>
            <person name="Bruce D."/>
            <person name="Han C."/>
            <person name="Tapia R."/>
            <person name="Schmutz J."/>
            <person name="Larimer F."/>
            <person name="Land M."/>
            <person name="Hauser L."/>
            <person name="Kyrpides N."/>
            <person name="Kim E."/>
            <person name="Tebo B.M."/>
            <person name="Richardson P."/>
        </authorList>
    </citation>
    <scope>NUCLEOTIDE SEQUENCE [LARGE SCALE GENOMIC DNA]</scope>
    <source>
        <strain evidence="10 11">MI-1</strain>
    </source>
</reference>
<dbReference type="CDD" id="cd13962">
    <property type="entry name" value="PT_UbiA_UBIAD1"/>
    <property type="match status" value="1"/>
</dbReference>
<proteinExistence type="inferred from homology"/>
<keyword evidence="7 8" id="KW-0472">Membrane</keyword>
<feature type="transmembrane region" description="Helical" evidence="8">
    <location>
        <begin position="152"/>
        <end position="171"/>
    </location>
</feature>
<dbReference type="NCBIfam" id="TIGR00751">
    <property type="entry name" value="menA"/>
    <property type="match status" value="1"/>
</dbReference>
<evidence type="ECO:0000256" key="9">
    <source>
        <dbReference type="NCBIfam" id="TIGR00751"/>
    </source>
</evidence>
<evidence type="ECO:0000256" key="1">
    <source>
        <dbReference type="ARBA" id="ARBA00004141"/>
    </source>
</evidence>
<evidence type="ECO:0000256" key="7">
    <source>
        <dbReference type="ARBA" id="ARBA00023136"/>
    </source>
</evidence>
<comment type="subcellular location">
    <subcellularLocation>
        <location evidence="8">Cell membrane</location>
        <topology evidence="8">Multi-pass membrane protein</topology>
    </subcellularLocation>
    <subcellularLocation>
        <location evidence="1">Membrane</location>
        <topology evidence="1">Multi-pass membrane protein</topology>
    </subcellularLocation>
</comment>
<dbReference type="InterPro" id="IPR004657">
    <property type="entry name" value="MenA"/>
</dbReference>
<feature type="transmembrane region" description="Helical" evidence="8">
    <location>
        <begin position="97"/>
        <end position="115"/>
    </location>
</feature>
<comment type="pathway">
    <text evidence="8">Quinol/quinone metabolism; menaquinone biosynthesis; menaquinol from 1,4-dihydroxy-2-naphthoate: step 1/2.</text>
</comment>
<dbReference type="Pfam" id="PF01040">
    <property type="entry name" value="UbiA"/>
    <property type="match status" value="1"/>
</dbReference>
<dbReference type="HOGENOM" id="CLU_043611_1_2_9"/>
<feature type="transmembrane region" description="Helical" evidence="8">
    <location>
        <begin position="219"/>
        <end position="239"/>
    </location>
</feature>
<dbReference type="PANTHER" id="PTHR13929:SF0">
    <property type="entry name" value="UBIA PRENYLTRANSFERASE DOMAIN-CONTAINING PROTEIN 1"/>
    <property type="match status" value="1"/>
</dbReference>
<dbReference type="EC" id="2.5.1.74" evidence="8 9"/>
<feature type="transmembrane region" description="Helical" evidence="8">
    <location>
        <begin position="276"/>
        <end position="298"/>
    </location>
</feature>
<evidence type="ECO:0000313" key="11">
    <source>
        <dbReference type="Proteomes" id="UP000001556"/>
    </source>
</evidence>
<dbReference type="KEGG" id="drm:Dred_2781"/>
<feature type="transmembrane region" description="Helical" evidence="8">
    <location>
        <begin position="21"/>
        <end position="39"/>
    </location>
</feature>
<comment type="similarity">
    <text evidence="8">Belongs to the MenA family. Type 1 subfamily.</text>
</comment>
<dbReference type="AlphaFoldDB" id="A4J882"/>
<keyword evidence="5 8" id="KW-0812">Transmembrane</keyword>
<name>A4J882_DESRM</name>
<dbReference type="InterPro" id="IPR026046">
    <property type="entry name" value="UBIAD1"/>
</dbReference>
<keyword evidence="3 8" id="KW-1003">Cell membrane</keyword>
<dbReference type="UniPathway" id="UPA00079">
    <property type="reaction ID" value="UER00168"/>
</dbReference>
<comment type="catalytic activity">
    <reaction evidence="8">
        <text>an all-trans-polyprenyl diphosphate + 1,4-dihydroxy-2-naphthoate + H(+) = a 2-demethylmenaquinol + CO2 + diphosphate</text>
        <dbReference type="Rhea" id="RHEA:26478"/>
        <dbReference type="Rhea" id="RHEA-COMP:9563"/>
        <dbReference type="Rhea" id="RHEA-COMP:9564"/>
        <dbReference type="ChEBI" id="CHEBI:11173"/>
        <dbReference type="ChEBI" id="CHEBI:15378"/>
        <dbReference type="ChEBI" id="CHEBI:16526"/>
        <dbReference type="ChEBI" id="CHEBI:33019"/>
        <dbReference type="ChEBI" id="CHEBI:55437"/>
        <dbReference type="ChEBI" id="CHEBI:58914"/>
        <dbReference type="EC" id="2.5.1.74"/>
    </reaction>
</comment>
<dbReference type="STRING" id="349161.Dred_2781"/>
<accession>A4J882</accession>
<dbReference type="PANTHER" id="PTHR13929">
    <property type="entry name" value="1,4-DIHYDROXY-2-NAPHTHOATE OCTAPRENYLTRANSFERASE"/>
    <property type="match status" value="1"/>
</dbReference>
<dbReference type="GO" id="GO:0009234">
    <property type="term" value="P:menaquinone biosynthetic process"/>
    <property type="evidence" value="ECO:0007669"/>
    <property type="project" value="UniProtKB-UniRule"/>
</dbReference>
<dbReference type="InterPro" id="IPR044878">
    <property type="entry name" value="UbiA_sf"/>
</dbReference>
<dbReference type="RefSeq" id="WP_011879080.1">
    <property type="nucleotide sequence ID" value="NC_009253.1"/>
</dbReference>
<dbReference type="Gene3D" id="1.10.357.140">
    <property type="entry name" value="UbiA prenyltransferase"/>
    <property type="match status" value="1"/>
</dbReference>
<keyword evidence="11" id="KW-1185">Reference proteome</keyword>
<dbReference type="GO" id="GO:0042371">
    <property type="term" value="P:vitamin K biosynthetic process"/>
    <property type="evidence" value="ECO:0007669"/>
    <property type="project" value="TreeGrafter"/>
</dbReference>
<dbReference type="PIRSF" id="PIRSF005355">
    <property type="entry name" value="UBIAD1"/>
    <property type="match status" value="1"/>
</dbReference>
<organism evidence="10 11">
    <name type="scientific">Desulforamulus reducens (strain ATCC BAA-1160 / DSM 100696 / MI-1)</name>
    <name type="common">Desulfotomaculum reducens</name>
    <dbReference type="NCBI Taxonomy" id="349161"/>
    <lineage>
        <taxon>Bacteria</taxon>
        <taxon>Bacillati</taxon>
        <taxon>Bacillota</taxon>
        <taxon>Clostridia</taxon>
        <taxon>Eubacteriales</taxon>
        <taxon>Peptococcaceae</taxon>
        <taxon>Desulforamulus</taxon>
    </lineage>
</organism>
<evidence type="ECO:0000256" key="8">
    <source>
        <dbReference type="HAMAP-Rule" id="MF_01937"/>
    </source>
</evidence>
<sequence>MSQETENLSRFKIWMLAIRPKTLPAAMGPVLVGAAIAIGDHAFSLLPTLVALLVSLLLQIGSNLANDVFDFKKGKDTKERTGPLRVTQAGLLTPRQVMVGMGLVFALAFALGLYLTWVGGWVILALGIAAIISAIAYTGGPFPLGYHGLGEVFVFIFFGPVAVCGTYYVQAGNVSAAAWWASLPVGLLITAILVVNNYRDLPQDKKTGKRTIAVRLGPTATQVEYFLLLAVSFAVPLIMWLQGIVSAWILFTWLSLPFVLPLIGEIRTKKGRPLNATLAGTARFSLIFSIFFSVGYLFGKLA</sequence>
<dbReference type="GO" id="GO:0046428">
    <property type="term" value="F:1,4-dihydroxy-2-naphthoate polyprenyltransferase activity"/>
    <property type="evidence" value="ECO:0007669"/>
    <property type="project" value="UniProtKB-UniRule"/>
</dbReference>
<gene>
    <name evidence="8" type="primary">menA</name>
    <name evidence="10" type="ordered locus">Dred_2781</name>
</gene>
<feature type="transmembrane region" description="Helical" evidence="8">
    <location>
        <begin position="177"/>
        <end position="198"/>
    </location>
</feature>
<dbReference type="NCBIfam" id="NF004751">
    <property type="entry name" value="PRK06080.1-3"/>
    <property type="match status" value="1"/>
</dbReference>
<evidence type="ECO:0000313" key="10">
    <source>
        <dbReference type="EMBL" id="ABO51285.1"/>
    </source>
</evidence>
<dbReference type="GO" id="GO:0005886">
    <property type="term" value="C:plasma membrane"/>
    <property type="evidence" value="ECO:0007669"/>
    <property type="project" value="UniProtKB-SubCell"/>
</dbReference>
<feature type="transmembrane region" description="Helical" evidence="8">
    <location>
        <begin position="45"/>
        <end position="65"/>
    </location>
</feature>
<comment type="function">
    <text evidence="8">Conversion of 1,4-dihydroxy-2-naphthoate (DHNA) to demethylmenaquinone (DMK).</text>
</comment>
<evidence type="ECO:0000256" key="6">
    <source>
        <dbReference type="ARBA" id="ARBA00022989"/>
    </source>
</evidence>
<protein>
    <recommendedName>
        <fullName evidence="8 9">1,4-dihydroxy-2-naphthoate octaprenyltransferase</fullName>
        <shortName evidence="8">DHNA-octaprenyltransferase</shortName>
        <ecNumber evidence="8 9">2.5.1.74</ecNumber>
    </recommendedName>
</protein>
<dbReference type="HAMAP" id="MF_01937">
    <property type="entry name" value="MenA_1"/>
    <property type="match status" value="1"/>
</dbReference>
<dbReference type="InterPro" id="IPR000537">
    <property type="entry name" value="UbiA_prenyltransferase"/>
</dbReference>
<evidence type="ECO:0000256" key="3">
    <source>
        <dbReference type="ARBA" id="ARBA00022475"/>
    </source>
</evidence>
<dbReference type="OrthoDB" id="9767568at2"/>
<dbReference type="EMBL" id="CP000612">
    <property type="protein sequence ID" value="ABO51285.1"/>
    <property type="molecule type" value="Genomic_DNA"/>
</dbReference>
<evidence type="ECO:0000256" key="5">
    <source>
        <dbReference type="ARBA" id="ARBA00022692"/>
    </source>
</evidence>
<keyword evidence="6 8" id="KW-1133">Transmembrane helix</keyword>
<keyword evidence="4 8" id="KW-0808">Transferase</keyword>
<dbReference type="eggNOG" id="COG1575">
    <property type="taxonomic scope" value="Bacteria"/>
</dbReference>
<dbReference type="Proteomes" id="UP000001556">
    <property type="component" value="Chromosome"/>
</dbReference>
<keyword evidence="2 8" id="KW-0474">Menaquinone biosynthesis</keyword>